<evidence type="ECO:0000313" key="4">
    <source>
        <dbReference type="Proteomes" id="UP000468581"/>
    </source>
</evidence>
<reference evidence="3 4" key="1">
    <citation type="submission" date="2020-01" db="EMBL/GenBank/DDBJ databases">
        <title>Leptobacterium flavescens.</title>
        <authorList>
            <person name="Wang G."/>
        </authorList>
    </citation>
    <scope>NUCLEOTIDE SEQUENCE [LARGE SCALE GENOMIC DNA]</scope>
    <source>
        <strain evidence="3 4">KCTC 22160</strain>
    </source>
</reference>
<keyword evidence="4" id="KW-1185">Reference proteome</keyword>
<sequence>MKKLLLSLGVLMLSLQASAQFYSKDAPFAHTYSIVARDTVTGEMGVAVQSHWFSVGTSVAWGKSGVGVVATQSFTNKSFGPRGLTLMKNGLTAKLAMDALLEVDEGRGVRQLAILDASGNVAAHTGKDCIEAAGHYVGNNFSVQANLMEKASVWPAMAKAFEETKGSLAERMLAALEAAQAEGGDIRGKQSAALLVVGAENTGNEWDDKLVDLRVDDHATPLKELRRLLNIQQAYQYMNAGDVAVEKGNIKEAKKMYQKAQQLNPENVEMKYWYAVTLANNKEFEASKPVFKGVFEKDRKWQQLLSRLKKVNLLLITDKELKELEKL</sequence>
<dbReference type="PROSITE" id="PS50005">
    <property type="entry name" value="TPR"/>
    <property type="match status" value="1"/>
</dbReference>
<dbReference type="EMBL" id="JAABOO010000001">
    <property type="protein sequence ID" value="NER11967.1"/>
    <property type="molecule type" value="Genomic_DNA"/>
</dbReference>
<evidence type="ECO:0000313" key="3">
    <source>
        <dbReference type="EMBL" id="NER11967.1"/>
    </source>
</evidence>
<dbReference type="AlphaFoldDB" id="A0A6P0UG20"/>
<dbReference type="SUPFAM" id="SSF56235">
    <property type="entry name" value="N-terminal nucleophile aminohydrolases (Ntn hydrolases)"/>
    <property type="match status" value="1"/>
</dbReference>
<dbReference type="InterPro" id="IPR029055">
    <property type="entry name" value="Ntn_hydrolases_N"/>
</dbReference>
<proteinExistence type="predicted"/>
<dbReference type="PANTHER" id="PTHR39328:SF1">
    <property type="entry name" value="BLL2871 PROTEIN"/>
    <property type="match status" value="1"/>
</dbReference>
<evidence type="ECO:0000256" key="1">
    <source>
        <dbReference type="PROSITE-ProRule" id="PRU00339"/>
    </source>
</evidence>
<dbReference type="InterPro" id="IPR011990">
    <property type="entry name" value="TPR-like_helical_dom_sf"/>
</dbReference>
<dbReference type="RefSeq" id="WP_163605008.1">
    <property type="nucleotide sequence ID" value="NZ_JAABOO010000001.1"/>
</dbReference>
<dbReference type="Proteomes" id="UP000468581">
    <property type="component" value="Unassembled WGS sequence"/>
</dbReference>
<comment type="caution">
    <text evidence="3">The sequence shown here is derived from an EMBL/GenBank/DDBJ whole genome shotgun (WGS) entry which is preliminary data.</text>
</comment>
<name>A0A6P0UG20_9FLAO</name>
<dbReference type="Pfam" id="PF06267">
    <property type="entry name" value="DUF1028"/>
    <property type="match status" value="1"/>
</dbReference>
<protein>
    <submittedName>
        <fullName evidence="3">DUF1028 domain-containing protein</fullName>
    </submittedName>
</protein>
<dbReference type="InterPro" id="IPR019734">
    <property type="entry name" value="TPR_rpt"/>
</dbReference>
<dbReference type="SUPFAM" id="SSF48452">
    <property type="entry name" value="TPR-like"/>
    <property type="match status" value="1"/>
</dbReference>
<feature type="signal peptide" evidence="2">
    <location>
        <begin position="1"/>
        <end position="19"/>
    </location>
</feature>
<dbReference type="PANTHER" id="PTHR39328">
    <property type="entry name" value="BLL2871 PROTEIN"/>
    <property type="match status" value="1"/>
</dbReference>
<keyword evidence="1" id="KW-0802">TPR repeat</keyword>
<feature type="repeat" description="TPR" evidence="1">
    <location>
        <begin position="234"/>
        <end position="267"/>
    </location>
</feature>
<dbReference type="Pfam" id="PF14559">
    <property type="entry name" value="TPR_19"/>
    <property type="match status" value="1"/>
</dbReference>
<accession>A0A6P0UG20</accession>
<feature type="chain" id="PRO_5026772806" evidence="2">
    <location>
        <begin position="20"/>
        <end position="327"/>
    </location>
</feature>
<dbReference type="Gene3D" id="3.60.20.10">
    <property type="entry name" value="Glutamine Phosphoribosylpyrophosphate, subunit 1, domain 1"/>
    <property type="match status" value="1"/>
</dbReference>
<gene>
    <name evidence="3" type="ORF">GWK08_00810</name>
</gene>
<dbReference type="InterPro" id="IPR010430">
    <property type="entry name" value="DUF1028"/>
</dbReference>
<dbReference type="SMART" id="SM00028">
    <property type="entry name" value="TPR"/>
    <property type="match status" value="1"/>
</dbReference>
<keyword evidence="2" id="KW-0732">Signal</keyword>
<dbReference type="Gene3D" id="1.25.40.10">
    <property type="entry name" value="Tetratricopeptide repeat domain"/>
    <property type="match status" value="1"/>
</dbReference>
<evidence type="ECO:0000256" key="2">
    <source>
        <dbReference type="SAM" id="SignalP"/>
    </source>
</evidence>
<organism evidence="3 4">
    <name type="scientific">Leptobacterium flavescens</name>
    <dbReference type="NCBI Taxonomy" id="472055"/>
    <lineage>
        <taxon>Bacteria</taxon>
        <taxon>Pseudomonadati</taxon>
        <taxon>Bacteroidota</taxon>
        <taxon>Flavobacteriia</taxon>
        <taxon>Flavobacteriales</taxon>
        <taxon>Flavobacteriaceae</taxon>
        <taxon>Leptobacterium</taxon>
    </lineage>
</organism>